<dbReference type="PANTHER" id="PTHR43095:SF5">
    <property type="entry name" value="XYLULOSE KINASE"/>
    <property type="match status" value="1"/>
</dbReference>
<dbReference type="PANTHER" id="PTHR43095">
    <property type="entry name" value="SUGAR KINASE"/>
    <property type="match status" value="1"/>
</dbReference>
<keyword evidence="2" id="KW-0859">Xylose metabolism</keyword>
<organism evidence="7 8">
    <name type="scientific">Natronosporangium hydrolyticum</name>
    <dbReference type="NCBI Taxonomy" id="2811111"/>
    <lineage>
        <taxon>Bacteria</taxon>
        <taxon>Bacillati</taxon>
        <taxon>Actinomycetota</taxon>
        <taxon>Actinomycetes</taxon>
        <taxon>Micromonosporales</taxon>
        <taxon>Micromonosporaceae</taxon>
        <taxon>Natronosporangium</taxon>
    </lineage>
</organism>
<dbReference type="SUPFAM" id="SSF53067">
    <property type="entry name" value="Actin-like ATPase domain"/>
    <property type="match status" value="2"/>
</dbReference>
<sequence>MAAPGRLVRGVVIGAAAPAVLVGVDVGTSALKVAAVTEAGALVAEHTEPYPPQPGDGLTEQDAAGWWRATTAALRRVCADRPVRAVAVTGQAPTLVAVDAALVPRGPALTWADRRAAAEAREVGAWLAANPPAGRPVTAPADAFFGTAKLLWWQRHRADLTGAHRVLAANGFIVSQLTGECSLDESTAGLLQGWDGQFAPAIRRELPVELFPAVAGCAEIVGTVTGSAAAACGLPVGVPVVAGAIDAVTSALETGTLAAADPTTVMTGSSTVTVSAVERGERRDRLIATRHAVPGTDLLITATVTAGSVLDWVRRLTGLSQLPEDPAELPATRPSRLLLSPGFGGERTPTWDADARGAISGLDLATGPADLLLAGYEGTAFALADNLDVLGLPAGAPVRASGTAAYSRAWLQLTADVIGRRMARPALGRGASAGAALLAGLGVGGFDLADLRELSAPVAAVAEPDPARAAAYRERLSQWRALRDAAAHLRSDH</sequence>
<evidence type="ECO:0000256" key="4">
    <source>
        <dbReference type="ARBA" id="ARBA00022777"/>
    </source>
</evidence>
<dbReference type="InterPro" id="IPR000577">
    <property type="entry name" value="Carb_kinase_FGGY"/>
</dbReference>
<dbReference type="Proteomes" id="UP000662857">
    <property type="component" value="Chromosome"/>
</dbReference>
<keyword evidence="8" id="KW-1185">Reference proteome</keyword>
<dbReference type="KEGG" id="nhy:JQS43_05590"/>
<protein>
    <recommendedName>
        <fullName evidence="9">Carbohydrate kinase</fullName>
    </recommendedName>
</protein>
<evidence type="ECO:0000313" key="7">
    <source>
        <dbReference type="EMBL" id="QSB15810.1"/>
    </source>
</evidence>
<evidence type="ECO:0000259" key="5">
    <source>
        <dbReference type="Pfam" id="PF00370"/>
    </source>
</evidence>
<gene>
    <name evidence="7" type="ORF">JQS43_05590</name>
</gene>
<dbReference type="InterPro" id="IPR050406">
    <property type="entry name" value="FGGY_Carb_Kinase"/>
</dbReference>
<accession>A0A895YNV9</accession>
<dbReference type="InterPro" id="IPR043129">
    <property type="entry name" value="ATPase_NBD"/>
</dbReference>
<evidence type="ECO:0000259" key="6">
    <source>
        <dbReference type="Pfam" id="PF02782"/>
    </source>
</evidence>
<name>A0A895YNV9_9ACTN</name>
<feature type="domain" description="Carbohydrate kinase FGGY N-terminal" evidence="5">
    <location>
        <begin position="21"/>
        <end position="252"/>
    </location>
</feature>
<dbReference type="InterPro" id="IPR018485">
    <property type="entry name" value="FGGY_C"/>
</dbReference>
<dbReference type="AlphaFoldDB" id="A0A895YNV9"/>
<dbReference type="InterPro" id="IPR018484">
    <property type="entry name" value="FGGY_N"/>
</dbReference>
<evidence type="ECO:0000313" key="8">
    <source>
        <dbReference type="Proteomes" id="UP000662857"/>
    </source>
</evidence>
<dbReference type="PIRSF" id="PIRSF000538">
    <property type="entry name" value="GlpK"/>
    <property type="match status" value="1"/>
</dbReference>
<feature type="domain" description="Carbohydrate kinase FGGY C-terminal" evidence="6">
    <location>
        <begin position="299"/>
        <end position="441"/>
    </location>
</feature>
<dbReference type="Gene3D" id="3.30.420.40">
    <property type="match status" value="2"/>
</dbReference>
<keyword evidence="3" id="KW-0808">Transferase</keyword>
<dbReference type="RefSeq" id="WP_239677999.1">
    <property type="nucleotide sequence ID" value="NZ_CP070499.1"/>
</dbReference>
<evidence type="ECO:0000256" key="2">
    <source>
        <dbReference type="ARBA" id="ARBA00022629"/>
    </source>
</evidence>
<keyword evidence="4" id="KW-0418">Kinase</keyword>
<evidence type="ECO:0000256" key="1">
    <source>
        <dbReference type="ARBA" id="ARBA00009156"/>
    </source>
</evidence>
<dbReference type="Pfam" id="PF02782">
    <property type="entry name" value="FGGY_C"/>
    <property type="match status" value="1"/>
</dbReference>
<dbReference type="GO" id="GO:0042732">
    <property type="term" value="P:D-xylose metabolic process"/>
    <property type="evidence" value="ECO:0007669"/>
    <property type="project" value="UniProtKB-KW"/>
</dbReference>
<dbReference type="GO" id="GO:0016301">
    <property type="term" value="F:kinase activity"/>
    <property type="evidence" value="ECO:0007669"/>
    <property type="project" value="UniProtKB-KW"/>
</dbReference>
<comment type="similarity">
    <text evidence="1">Belongs to the FGGY kinase family.</text>
</comment>
<dbReference type="Pfam" id="PF00370">
    <property type="entry name" value="FGGY_N"/>
    <property type="match status" value="1"/>
</dbReference>
<proteinExistence type="inferred from homology"/>
<evidence type="ECO:0000256" key="3">
    <source>
        <dbReference type="ARBA" id="ARBA00022679"/>
    </source>
</evidence>
<keyword evidence="2" id="KW-0119">Carbohydrate metabolism</keyword>
<dbReference type="EMBL" id="CP070499">
    <property type="protein sequence ID" value="QSB15810.1"/>
    <property type="molecule type" value="Genomic_DNA"/>
</dbReference>
<evidence type="ECO:0008006" key="9">
    <source>
        <dbReference type="Google" id="ProtNLM"/>
    </source>
</evidence>
<reference evidence="7" key="1">
    <citation type="submission" date="2021-02" db="EMBL/GenBank/DDBJ databases">
        <title>Natrosporangium hydrolyticum gen. nov., sp. nov, a haloalkaliphilic actinobacterium from a soda solonchak soil.</title>
        <authorList>
            <person name="Sorokin D.Y."/>
            <person name="Khijniak T.V."/>
            <person name="Zakharycheva A.P."/>
            <person name="Boueva O.V."/>
            <person name="Ariskina E.V."/>
            <person name="Hahnke R.L."/>
            <person name="Bunk B."/>
            <person name="Sproer C."/>
            <person name="Schumann P."/>
            <person name="Evtushenko L.I."/>
            <person name="Kublanov I.V."/>
        </authorList>
    </citation>
    <scope>NUCLEOTIDE SEQUENCE</scope>
    <source>
        <strain evidence="7">DSM 106523</strain>
    </source>
</reference>